<comment type="caution">
    <text evidence="2">The sequence shown here is derived from an EMBL/GenBank/DDBJ whole genome shotgun (WGS) entry which is preliminary data.</text>
</comment>
<evidence type="ECO:0000313" key="4">
    <source>
        <dbReference type="Proteomes" id="UP000051494"/>
    </source>
</evidence>
<dbReference type="EMBL" id="LKHV02000001">
    <property type="protein sequence ID" value="MCS5707769.1"/>
    <property type="molecule type" value="Genomic_DNA"/>
</dbReference>
<dbReference type="Proteomes" id="UP000051494">
    <property type="component" value="Unassembled WGS sequence"/>
</dbReference>
<dbReference type="RefSeq" id="WP_057625518.1">
    <property type="nucleotide sequence ID" value="NZ_LKHV02000001.1"/>
</dbReference>
<organism evidence="2">
    <name type="scientific">Candidatus Berkiella cookevillensis</name>
    <dbReference type="NCBI Taxonomy" id="437022"/>
    <lineage>
        <taxon>Bacteria</taxon>
        <taxon>Pseudomonadati</taxon>
        <taxon>Pseudomonadota</taxon>
        <taxon>Gammaproteobacteria</taxon>
        <taxon>Candidatus Berkiellales</taxon>
        <taxon>Candidatus Berkiellaceae</taxon>
        <taxon>Candidatus Berkiella</taxon>
    </lineage>
</organism>
<reference evidence="2" key="1">
    <citation type="submission" date="2015-09" db="EMBL/GenBank/DDBJ databases">
        <title>Draft Genome Sequences of Two Novel Amoeba-resistant Intranuclear Bacteria, Candidatus Berkiella cookevillensis and Candidatus Berkiella aquae.</title>
        <authorList>
            <person name="Mehari Y.T."/>
            <person name="Arivett B.A."/>
            <person name="Farone A.L."/>
            <person name="Gunderson J.H."/>
            <person name="Farone M.B."/>
        </authorList>
    </citation>
    <scope>NUCLEOTIDE SEQUENCE [LARGE SCALE GENOMIC DNA]</scope>
    <source>
        <strain evidence="2">CC99</strain>
    </source>
</reference>
<proteinExistence type="predicted"/>
<evidence type="ECO:0000313" key="3">
    <source>
        <dbReference type="EMBL" id="MCS5707769.1"/>
    </source>
</evidence>
<gene>
    <name evidence="3" type="ORF">CC99x_002495</name>
    <name evidence="2" type="ORF">CC99x_02433</name>
</gene>
<reference evidence="3" key="3">
    <citation type="submission" date="2021-06" db="EMBL/GenBank/DDBJ databases">
        <title>Genomic Description and Analysis of Intracellular Bacteria, Candidatus Berkiella cookevillensis and Candidatus Berkiella aquae.</title>
        <authorList>
            <person name="Kidane D.T."/>
            <person name="Mehari Y.T."/>
            <person name="Rice F.C."/>
            <person name="Arivett B.A."/>
            <person name="Farone A.L."/>
            <person name="Berk S.G."/>
            <person name="Farone M.B."/>
        </authorList>
    </citation>
    <scope>NUCLEOTIDE SEQUENCE</scope>
    <source>
        <strain evidence="3">CC99</strain>
    </source>
</reference>
<dbReference type="AlphaFoldDB" id="A0A0Q9YMD2"/>
<keyword evidence="1" id="KW-1133">Transmembrane helix</keyword>
<protein>
    <submittedName>
        <fullName evidence="2">Uncharacterized protein</fullName>
    </submittedName>
</protein>
<feature type="transmembrane region" description="Helical" evidence="1">
    <location>
        <begin position="65"/>
        <end position="89"/>
    </location>
</feature>
<reference evidence="3" key="2">
    <citation type="journal article" date="2016" name="Genome Announc.">
        <title>Draft Genome Sequences of Two Novel Amoeba-Resistant Intranuclear Bacteria, 'Candidatus Berkiella cookevillensis' and 'Candidatus Berkiella aquae'.</title>
        <authorList>
            <person name="Mehari Y.T."/>
            <person name="Arivett B.A."/>
            <person name="Farone A.L."/>
            <person name="Gunderson J.H."/>
            <person name="Farone M.B."/>
        </authorList>
    </citation>
    <scope>NUCLEOTIDE SEQUENCE</scope>
    <source>
        <strain evidence="3">CC99</strain>
    </source>
</reference>
<keyword evidence="4" id="KW-1185">Reference proteome</keyword>
<keyword evidence="1" id="KW-0812">Transmembrane</keyword>
<accession>A0A0Q9YMD2</accession>
<name>A0A0Q9YMD2_9GAMM</name>
<sequence>MLDFINPVKIYQTMFGSSSVPEPICETADLLCRTLEGYGFELHSPEMLVNTAQGLSDMTGMSEGASYLTVAAGTLASTVAAIYGVTAAVKNIMKPSDEKITVKPLAEDLDSIKPVSLIGPSIEAKKEQPKPFIFSGGASSSSHVDETPVVVSLKPSHAELVAKYVNEAHKQAVAKMTGAVLAAFNELSPQTVVAFGDQSKNAASNILKFNKLSEDKKIEMLGNMERMVQAQIQKKTSSKLQ</sequence>
<evidence type="ECO:0000313" key="2">
    <source>
        <dbReference type="EMBL" id="KRG17363.1"/>
    </source>
</evidence>
<keyword evidence="1" id="KW-0472">Membrane</keyword>
<evidence type="ECO:0000256" key="1">
    <source>
        <dbReference type="SAM" id="Phobius"/>
    </source>
</evidence>
<dbReference type="EMBL" id="LKHV01000018">
    <property type="protein sequence ID" value="KRG17363.1"/>
    <property type="molecule type" value="Genomic_DNA"/>
</dbReference>